<dbReference type="RefSeq" id="WP_190351728.1">
    <property type="nucleotide sequence ID" value="NZ_JACJPY010000049.1"/>
</dbReference>
<gene>
    <name evidence="3" type="ORF">H6F44_14430</name>
</gene>
<keyword evidence="2" id="KW-1133">Transmembrane helix</keyword>
<name>A0A926Z8R5_9CYAN</name>
<keyword evidence="2" id="KW-0812">Transmembrane</keyword>
<evidence type="ECO:0000256" key="1">
    <source>
        <dbReference type="SAM" id="MobiDB-lite"/>
    </source>
</evidence>
<protein>
    <submittedName>
        <fullName evidence="3">Uncharacterized protein</fullName>
    </submittedName>
</protein>
<keyword evidence="4" id="KW-1185">Reference proteome</keyword>
<feature type="transmembrane region" description="Helical" evidence="2">
    <location>
        <begin position="233"/>
        <end position="255"/>
    </location>
</feature>
<evidence type="ECO:0000313" key="4">
    <source>
        <dbReference type="Proteomes" id="UP000631421"/>
    </source>
</evidence>
<evidence type="ECO:0000256" key="2">
    <source>
        <dbReference type="SAM" id="Phobius"/>
    </source>
</evidence>
<proteinExistence type="predicted"/>
<reference evidence="3" key="2">
    <citation type="submission" date="2020-08" db="EMBL/GenBank/DDBJ databases">
        <authorList>
            <person name="Chen M."/>
            <person name="Teng W."/>
            <person name="Zhao L."/>
            <person name="Hu C."/>
            <person name="Zhou Y."/>
            <person name="Han B."/>
            <person name="Song L."/>
            <person name="Shu W."/>
        </authorList>
    </citation>
    <scope>NUCLEOTIDE SEQUENCE</scope>
    <source>
        <strain evidence="3">FACHB-1277</strain>
    </source>
</reference>
<dbReference type="AlphaFoldDB" id="A0A926Z8R5"/>
<feature type="region of interest" description="Disordered" evidence="1">
    <location>
        <begin position="123"/>
        <end position="149"/>
    </location>
</feature>
<keyword evidence="2" id="KW-0472">Membrane</keyword>
<accession>A0A926Z8R5</accession>
<dbReference type="Proteomes" id="UP000631421">
    <property type="component" value="Unassembled WGS sequence"/>
</dbReference>
<organism evidence="3 4">
    <name type="scientific">Pseudanabaena cinerea FACHB-1277</name>
    <dbReference type="NCBI Taxonomy" id="2949581"/>
    <lineage>
        <taxon>Bacteria</taxon>
        <taxon>Bacillati</taxon>
        <taxon>Cyanobacteriota</taxon>
        <taxon>Cyanophyceae</taxon>
        <taxon>Pseudanabaenales</taxon>
        <taxon>Pseudanabaenaceae</taxon>
        <taxon>Pseudanabaena</taxon>
        <taxon>Pseudanabaena cinerea</taxon>
    </lineage>
</organism>
<dbReference type="EMBL" id="JACJPY010000049">
    <property type="protein sequence ID" value="MBD2151309.1"/>
    <property type="molecule type" value="Genomic_DNA"/>
</dbReference>
<comment type="caution">
    <text evidence="3">The sequence shown here is derived from an EMBL/GenBank/DDBJ whole genome shotgun (WGS) entry which is preliminary data.</text>
</comment>
<evidence type="ECO:0000313" key="3">
    <source>
        <dbReference type="EMBL" id="MBD2151309.1"/>
    </source>
</evidence>
<reference evidence="3" key="1">
    <citation type="journal article" date="2015" name="ISME J.">
        <title>Draft Genome Sequence of Streptomyces incarnatus NRRL8089, which Produces the Nucleoside Antibiotic Sinefungin.</title>
        <authorList>
            <person name="Oshima K."/>
            <person name="Hattori M."/>
            <person name="Shimizu H."/>
            <person name="Fukuda K."/>
            <person name="Nemoto M."/>
            <person name="Inagaki K."/>
            <person name="Tamura T."/>
        </authorList>
    </citation>
    <scope>NUCLEOTIDE SEQUENCE</scope>
    <source>
        <strain evidence="3">FACHB-1277</strain>
    </source>
</reference>
<sequence length="360" mass="40807">MKAVRLNLEDKQNWQKLQYILTSLASDYMDLVAAEQTEFKFEQQILSIAFTLISADGDRDRLNEFTQILDRYFNRLQLLGARRIEWEFYLIGESVPMLTQGRDIPLLTAPVANVVANNSALARQPKRSSLSQKNQRSQKNLNRRSGSAISKGKAKIADLAKAAYGWLTDPKTIAAAQTTSRLTIRDPRGTLIAVKDIAIARFEQTLQWVDTFPWETWTKEKAQQIKRRHQRNLVRAIIEDVLIFAVMAIAAFWLIEALSPPSFNLALLPQQHYDSNMTNAQYRCGNPAVNLKNYVCLTRGMRYDQVASILGSDGKPLGIDHKYGDRAVIISWSSPDLSLNATFVNDQLVSRAYRQLSANK</sequence>
<feature type="compositionally biased region" description="Polar residues" evidence="1">
    <location>
        <begin position="127"/>
        <end position="148"/>
    </location>
</feature>